<evidence type="ECO:0000313" key="2">
    <source>
        <dbReference type="EMBL" id="TKW27914.1"/>
    </source>
</evidence>
<gene>
    <name evidence="2" type="ORF">SEVIR_3G288850v2</name>
</gene>
<evidence type="ECO:0000313" key="3">
    <source>
        <dbReference type="Proteomes" id="UP000298652"/>
    </source>
</evidence>
<protein>
    <submittedName>
        <fullName evidence="2">Uncharacterized protein</fullName>
    </submittedName>
</protein>
<dbReference type="Proteomes" id="UP000298652">
    <property type="component" value="Chromosome 3"/>
</dbReference>
<keyword evidence="3" id="KW-1185">Reference proteome</keyword>
<dbReference type="EMBL" id="CM016554">
    <property type="protein sequence ID" value="TKW27914.1"/>
    <property type="molecule type" value="Genomic_DNA"/>
</dbReference>
<keyword evidence="1" id="KW-0732">Signal</keyword>
<accession>A0A4U6VHH0</accession>
<organism evidence="2 3">
    <name type="scientific">Setaria viridis</name>
    <name type="common">Green bristlegrass</name>
    <name type="synonym">Setaria italica subsp. viridis</name>
    <dbReference type="NCBI Taxonomy" id="4556"/>
    <lineage>
        <taxon>Eukaryota</taxon>
        <taxon>Viridiplantae</taxon>
        <taxon>Streptophyta</taxon>
        <taxon>Embryophyta</taxon>
        <taxon>Tracheophyta</taxon>
        <taxon>Spermatophyta</taxon>
        <taxon>Magnoliopsida</taxon>
        <taxon>Liliopsida</taxon>
        <taxon>Poales</taxon>
        <taxon>Poaceae</taxon>
        <taxon>PACMAD clade</taxon>
        <taxon>Panicoideae</taxon>
        <taxon>Panicodae</taxon>
        <taxon>Paniceae</taxon>
        <taxon>Cenchrinae</taxon>
        <taxon>Setaria</taxon>
    </lineage>
</organism>
<feature type="chain" id="PRO_5020507717" evidence="1">
    <location>
        <begin position="18"/>
        <end position="31"/>
    </location>
</feature>
<feature type="signal peptide" evidence="1">
    <location>
        <begin position="1"/>
        <end position="17"/>
    </location>
</feature>
<evidence type="ECO:0000256" key="1">
    <source>
        <dbReference type="SAM" id="SignalP"/>
    </source>
</evidence>
<proteinExistence type="predicted"/>
<dbReference type="Gramene" id="TKW27914">
    <property type="protein sequence ID" value="TKW27914"/>
    <property type="gene ID" value="SEVIR_3G288850v2"/>
</dbReference>
<name>A0A4U6VHH0_SETVI</name>
<dbReference type="AlphaFoldDB" id="A0A4U6VHH0"/>
<sequence>MMTKGGCNWWWCKTAWCRMANLMGVAELMWR</sequence>
<reference evidence="2" key="1">
    <citation type="submission" date="2019-03" db="EMBL/GenBank/DDBJ databases">
        <title>WGS assembly of Setaria viridis.</title>
        <authorList>
            <person name="Huang P."/>
            <person name="Jenkins J."/>
            <person name="Grimwood J."/>
            <person name="Barry K."/>
            <person name="Healey A."/>
            <person name="Mamidi S."/>
            <person name="Sreedasyam A."/>
            <person name="Shu S."/>
            <person name="Feldman M."/>
            <person name="Wu J."/>
            <person name="Yu Y."/>
            <person name="Chen C."/>
            <person name="Johnson J."/>
            <person name="Rokhsar D."/>
            <person name="Baxter I."/>
            <person name="Schmutz J."/>
            <person name="Brutnell T."/>
            <person name="Kellogg E."/>
        </authorList>
    </citation>
    <scope>NUCLEOTIDE SEQUENCE [LARGE SCALE GENOMIC DNA]</scope>
</reference>